<comment type="caution">
    <text evidence="1">The sequence shown here is derived from an EMBL/GenBank/DDBJ whole genome shotgun (WGS) entry which is preliminary data.</text>
</comment>
<gene>
    <name evidence="1" type="ORF">DNU06_02325</name>
</gene>
<accession>A0A2W1NGQ6</accession>
<dbReference type="EMBL" id="QKSB01000001">
    <property type="protein sequence ID" value="PZE18685.1"/>
    <property type="molecule type" value="Genomic_DNA"/>
</dbReference>
<keyword evidence="2" id="KW-1185">Reference proteome</keyword>
<dbReference type="AlphaFoldDB" id="A0A2W1NGQ6"/>
<evidence type="ECO:0000313" key="2">
    <source>
        <dbReference type="Proteomes" id="UP000249248"/>
    </source>
</evidence>
<name>A0A2W1NGQ6_9FLAO</name>
<proteinExistence type="predicted"/>
<sequence length="113" mass="13432">MFHPKNKKMHTHKIIHQNETGNVALCEKCEHIHLEIGTFLAVMPITQFKLIVKDFKQRNKIPFHYLCSENKPDQMVIQTTKNTFITLDENEFESTFELLDRANHHLEIFELLK</sequence>
<protein>
    <submittedName>
        <fullName evidence="1">Uncharacterized protein</fullName>
    </submittedName>
</protein>
<reference evidence="1 2" key="1">
    <citation type="submission" date="2018-06" db="EMBL/GenBank/DDBJ databases">
        <title>The draft genome sequence of Crocinitomix sp. SM1701.</title>
        <authorList>
            <person name="Zhang X."/>
        </authorList>
    </citation>
    <scope>NUCLEOTIDE SEQUENCE [LARGE SCALE GENOMIC DNA]</scope>
    <source>
        <strain evidence="1 2">SM1701</strain>
    </source>
</reference>
<organism evidence="1 2">
    <name type="scientific">Putridiphycobacter roseus</name>
    <dbReference type="NCBI Taxonomy" id="2219161"/>
    <lineage>
        <taxon>Bacteria</taxon>
        <taxon>Pseudomonadati</taxon>
        <taxon>Bacteroidota</taxon>
        <taxon>Flavobacteriia</taxon>
        <taxon>Flavobacteriales</taxon>
        <taxon>Crocinitomicaceae</taxon>
        <taxon>Putridiphycobacter</taxon>
    </lineage>
</organism>
<dbReference type="Proteomes" id="UP000249248">
    <property type="component" value="Unassembled WGS sequence"/>
</dbReference>
<evidence type="ECO:0000313" key="1">
    <source>
        <dbReference type="EMBL" id="PZE18685.1"/>
    </source>
</evidence>